<organism evidence="2 3">
    <name type="scientific">Haloterrigena salifodinae</name>
    <dbReference type="NCBI Taxonomy" id="2675099"/>
    <lineage>
        <taxon>Archaea</taxon>
        <taxon>Methanobacteriati</taxon>
        <taxon>Methanobacteriota</taxon>
        <taxon>Stenosarchaea group</taxon>
        <taxon>Halobacteria</taxon>
        <taxon>Halobacteriales</taxon>
        <taxon>Natrialbaceae</taxon>
        <taxon>Haloterrigena</taxon>
    </lineage>
</organism>
<reference evidence="2 3" key="1">
    <citation type="submission" date="2021-01" db="EMBL/GenBank/DDBJ databases">
        <title>Genome Sequence and Methylation Pattern of Haloterrigena salifodinae BOL5-1, An Extremely Halophilic Archaeon from a Bolivian Salt Mine.</title>
        <authorList>
            <person name="DasSarma P."/>
            <person name="Anton B.P."/>
            <person name="DasSarma S.L."/>
            <person name="von Ehrenheim H.A.L."/>
            <person name="Martinez F.L."/>
            <person name="Guzman D."/>
            <person name="Roberts R.J."/>
            <person name="DasSarma S."/>
        </authorList>
    </citation>
    <scope>NUCLEOTIDE SEQUENCE [LARGE SCALE GENOMIC DNA]</scope>
    <source>
        <strain evidence="2 3">BOL5-1</strain>
    </source>
</reference>
<keyword evidence="1" id="KW-0472">Membrane</keyword>
<gene>
    <name evidence="2" type="ORF">JMJ58_12300</name>
</gene>
<keyword evidence="3" id="KW-1185">Reference proteome</keyword>
<evidence type="ECO:0000313" key="2">
    <source>
        <dbReference type="EMBL" id="QRV13734.1"/>
    </source>
</evidence>
<dbReference type="RefSeq" id="WP_204746705.1">
    <property type="nucleotide sequence ID" value="NZ_CP069188.1"/>
</dbReference>
<dbReference type="GeneID" id="62875918"/>
<dbReference type="AlphaFoldDB" id="A0A8T8DVU2"/>
<dbReference type="KEGG" id="hsal:JMJ58_12300"/>
<dbReference type="Proteomes" id="UP000637819">
    <property type="component" value="Chromosome"/>
</dbReference>
<proteinExistence type="predicted"/>
<evidence type="ECO:0000313" key="3">
    <source>
        <dbReference type="Proteomes" id="UP000637819"/>
    </source>
</evidence>
<feature type="transmembrane region" description="Helical" evidence="1">
    <location>
        <begin position="15"/>
        <end position="35"/>
    </location>
</feature>
<keyword evidence="1" id="KW-1133">Transmembrane helix</keyword>
<protein>
    <submittedName>
        <fullName evidence="2">Uncharacterized protein</fullName>
    </submittedName>
</protein>
<accession>A0A8T8DVU2</accession>
<name>A0A8T8DVU2_9EURY</name>
<keyword evidence="1" id="KW-0812">Transmembrane</keyword>
<evidence type="ECO:0000256" key="1">
    <source>
        <dbReference type="SAM" id="Phobius"/>
    </source>
</evidence>
<sequence length="50" mass="5336">MADATTETERFVASLHRSLLGVLLAVVALIGFGWFRRAAAAGEHILLGLN</sequence>
<dbReference type="EMBL" id="CP069188">
    <property type="protein sequence ID" value="QRV13734.1"/>
    <property type="molecule type" value="Genomic_DNA"/>
</dbReference>